<evidence type="ECO:0000313" key="1">
    <source>
        <dbReference type="EMBL" id="MDN4597972.1"/>
    </source>
</evidence>
<proteinExistence type="predicted"/>
<evidence type="ECO:0000313" key="2">
    <source>
        <dbReference type="Proteomes" id="UP001174210"/>
    </source>
</evidence>
<dbReference type="Pfam" id="PF13031">
    <property type="entry name" value="DUF3892"/>
    <property type="match status" value="1"/>
</dbReference>
<dbReference type="RefSeq" id="WP_301219328.1">
    <property type="nucleotide sequence ID" value="NZ_JAROCB010000003.1"/>
</dbReference>
<dbReference type="Proteomes" id="UP001174210">
    <property type="component" value="Unassembled WGS sequence"/>
</dbReference>
<sequence>MFEITGITVSSTPPSLGTITKYYFEGRAGEPSQWVVKADAVTYVGANPGSVYVSGGGATALVEVVEADPPYLRTVGDETPGDNLLALPVS</sequence>
<keyword evidence="2" id="KW-1185">Reference proteome</keyword>
<organism evidence="1 2">
    <name type="scientific">Leifsonia virtsii</name>
    <dbReference type="NCBI Taxonomy" id="3035915"/>
    <lineage>
        <taxon>Bacteria</taxon>
        <taxon>Bacillati</taxon>
        <taxon>Actinomycetota</taxon>
        <taxon>Actinomycetes</taxon>
        <taxon>Micrococcales</taxon>
        <taxon>Microbacteriaceae</taxon>
        <taxon>Leifsonia</taxon>
    </lineage>
</organism>
<gene>
    <name evidence="1" type="ORF">P5G59_12525</name>
</gene>
<protein>
    <submittedName>
        <fullName evidence="1">DUF3892 domain-containing protein</fullName>
    </submittedName>
</protein>
<reference evidence="1" key="1">
    <citation type="submission" date="2023-03" db="EMBL/GenBank/DDBJ databases">
        <title>MT1 and MT2 Draft Genomes of Novel Species.</title>
        <authorList>
            <person name="Venkateswaran K."/>
        </authorList>
    </citation>
    <scope>NUCLEOTIDE SEQUENCE</scope>
    <source>
        <strain evidence="1">F6_8S_P_1A</strain>
    </source>
</reference>
<dbReference type="InterPro" id="IPR024997">
    <property type="entry name" value="DUF3892"/>
</dbReference>
<name>A0ABT8IYS9_9MICO</name>
<comment type="caution">
    <text evidence="1">The sequence shown here is derived from an EMBL/GenBank/DDBJ whole genome shotgun (WGS) entry which is preliminary data.</text>
</comment>
<dbReference type="EMBL" id="JAROCB010000003">
    <property type="protein sequence ID" value="MDN4597972.1"/>
    <property type="molecule type" value="Genomic_DNA"/>
</dbReference>
<accession>A0ABT8IYS9</accession>